<name>A0ABV6LYQ7_9ACTN</name>
<evidence type="ECO:0000256" key="1">
    <source>
        <dbReference type="ARBA" id="ARBA00001957"/>
    </source>
</evidence>
<keyword evidence="2" id="KW-0596">Phosphopantetheine</keyword>
<sequence length="2097" mass="227023">MTTSSVEDIYELTPLQRGMLLHSVHDGAADMYLGQHVYTLDGPLDADALVRAWQLVFTAHPALRTSFHWEGLDKPLQVVHRDVTPVARQHDWSGLGETEQRERLDRLLADDRAQGFDLTTPPLQRLHLIHLGPDRHGLAWSHHHLLLDGWSVPVFMNEVMERYRGLTVGGPPPPAAPPYRDYIAWLQRQDVAAAERFWTETLAGFTPAHLAPLRPADPRDGTGAVDRHTMTIAAETEQGLRAAAARHRVALSALLHAAWAVVLRRYTGSDTVSFGAVTSGRPAELPEVDRMVGLFANTLPVPVTVPEEGDLGDWLRDLQARHAEIRRYEFSPLADIKKWAGTPGQHLFESLVVLDNYALTVAAGGDGDALTGRAEVLYDKVSVPLSLIVTPQPVSELQVLVHRDRFAAGFAAELLDCLRPTLDALARADRVEEVTAAAGPVLATAPATAPAAPEAGPPTPPATPEEEAIAAIYRDILGAAEVDVEKSFFELGGDSFDAVRAIGRIEGATVAMLAANPSVRGLALALATSAADQPDAALDDEIAELERQVAERAELERLVAERADLERRLAEKRAAKEQLAQARTVVPVPRDGSLVCTFQQEAAWLVKRLDPSAAATFHIPFALRLHGELDVPALQRSLRALVERHEGLRTRFVEEEGQPRQVIDPPPPAALPLPVADIAPGEVERWALDEVRRPTDLETGPVFRTALARVTRRDHVLVLVVHHIVADGWSVRILAGELSQLYAAETGGPPARLPELPIQPADHAAWQRGWLSGAELDRQLGYWRDRLAGLPTVDFPTDRPRPADPTGAGADLARRLPDDLAATARAYARANQVSLLAVLHATLLTVLYRYTGETDLPIGSVFSGRTRAQIESLVGNFANAVVLRTNLDGDPTFTDVVRRCHDTVLEATAHQDIPFGLVVDTLQPDRVAGRSPLYQIAITLQPKGTAIGSPSLGEVTTELLDVTGDYVPTDINFVIYEGTDGSMEVLVEYATELSDPDRIDRLLDHYVNALANGLAAPERPATGIEILPAAERHRLLRTWNDTAVARPAEPLHRMVEAAVAAAPDAVAVVDHDGTAHTYRELDAAANRLAHRLRRDGVGPGAPVGICLRRGADLVTALLATWKAGGGYVPLDPDLPADRLALVLADAAPATLVTHAAYAPAFPTAIRLDTEREALAAEPATAPDGGAALDDLAYLIHTSGSTGTPKGVRVSHRAIHNRIAWMQEAYGLRPDDRVLQKTPYSFDVSVWEFFWPLVTGATIVVAAPGGHGDPGYLHRLIASQAVTTVHFVPTVLNGFLDAAEGPLPSLRRVFCSGEALSAGTARRVLALWPGAELHNLYGPTEASVDVTAWRCEPDAPTVPIGRPIANTRAYVLDSRQRLMPIGVPGQLFVAGTGLADGYHNRPGLTAQSFVADPYAGEPGQRMYATGDLARWRSDGALEFLGRRDRQVKLRGQRIELAEVEHVLVGHPGVRQCTVVVRDGDHLAAYVVGDAELGEIRRYAAERLPTYMTPTAWVSLPELPTTPSGKLDTARLPEPPRPAADHVPPRTDTERWLAETWQDLLGVDRVGASDDFFGLGANSLHATQLTARIRDHLHIELAPHHLFISSGLDQLAALLDESEATPPEAPIAPVPRDGALLCTYQQESLWLVQQLDPASTAYHIGFGTRLHGELDVPALERALHALVVRHEALRTRFVAQDGLPRQVVDPPPAVSALPVTEVPADEVERWSTGEIRRPLDLAAGPMFRTALGRVGPQEHVLVVVVHHIVSDGLSARILIEELSRLYAAETTGAEAHLPDLPIQPADHAAWQRDRLSGAELDRQLDHWRERLADLPTVDFPTDRPRPAQPTGDGATVWRRLPDELAATARAYARANQVSFLAVLHAALLPVLHRYTGQSDLPIGSVFSGRTRAELEPLVGYFVNAVVLRTGLDGEPTFADLVRRCHDTVLDATAHQDVPFGLIVDTLQPDRTAGRNPLFQIALSLLPAQGAGDGPRLGDLTAEPVDATTGHARFDVAINVDDAPGGGLDLSVEYSTELFDRDRVERLIDHYTTALAHGLAEPGRPAADIEIMTAAERRQILHAWNPAPPDPVADAVAGPGPGGA</sequence>
<evidence type="ECO:0000313" key="8">
    <source>
        <dbReference type="Proteomes" id="UP001589867"/>
    </source>
</evidence>
<dbReference type="InterPro" id="IPR020806">
    <property type="entry name" value="PKS_PP-bd"/>
</dbReference>
<keyword evidence="8" id="KW-1185">Reference proteome</keyword>
<dbReference type="InterPro" id="IPR009081">
    <property type="entry name" value="PP-bd_ACP"/>
</dbReference>
<gene>
    <name evidence="7" type="ORF">ACFFIA_07835</name>
</gene>
<dbReference type="InterPro" id="IPR029058">
    <property type="entry name" value="AB_hydrolase_fold"/>
</dbReference>
<dbReference type="InterPro" id="IPR010071">
    <property type="entry name" value="AA_adenyl_dom"/>
</dbReference>
<dbReference type="CDD" id="cd19543">
    <property type="entry name" value="DCL_NRPS"/>
    <property type="match status" value="1"/>
</dbReference>
<keyword evidence="3" id="KW-0597">Phosphoprotein</keyword>
<organism evidence="7 8">
    <name type="scientific">Phytohabitans kaempferiae</name>
    <dbReference type="NCBI Taxonomy" id="1620943"/>
    <lineage>
        <taxon>Bacteria</taxon>
        <taxon>Bacillati</taxon>
        <taxon>Actinomycetota</taxon>
        <taxon>Actinomycetes</taxon>
        <taxon>Micromonosporales</taxon>
        <taxon>Micromonosporaceae</taxon>
    </lineage>
</organism>
<dbReference type="Pfam" id="PF13193">
    <property type="entry name" value="AMP-binding_C"/>
    <property type="match status" value="1"/>
</dbReference>
<dbReference type="Pfam" id="PF00668">
    <property type="entry name" value="Condensation"/>
    <property type="match status" value="3"/>
</dbReference>
<dbReference type="PANTHER" id="PTHR45527:SF1">
    <property type="entry name" value="FATTY ACID SYNTHASE"/>
    <property type="match status" value="1"/>
</dbReference>
<keyword evidence="4" id="KW-0175">Coiled coil</keyword>
<dbReference type="InterPro" id="IPR006162">
    <property type="entry name" value="Ppantetheine_attach_site"/>
</dbReference>
<dbReference type="Proteomes" id="UP001589867">
    <property type="component" value="Unassembled WGS sequence"/>
</dbReference>
<evidence type="ECO:0000313" key="7">
    <source>
        <dbReference type="EMBL" id="MFC0527565.1"/>
    </source>
</evidence>
<evidence type="ECO:0000256" key="4">
    <source>
        <dbReference type="SAM" id="Coils"/>
    </source>
</evidence>
<dbReference type="RefSeq" id="WP_377247716.1">
    <property type="nucleotide sequence ID" value="NZ_JBHLUH010000009.1"/>
</dbReference>
<dbReference type="CDD" id="cd19531">
    <property type="entry name" value="LCL_NRPS-like"/>
    <property type="match status" value="2"/>
</dbReference>
<dbReference type="Gene3D" id="3.30.300.30">
    <property type="match status" value="1"/>
</dbReference>
<dbReference type="CDD" id="cd17646">
    <property type="entry name" value="A_NRPS_AB3403-like"/>
    <property type="match status" value="1"/>
</dbReference>
<dbReference type="InterPro" id="IPR023213">
    <property type="entry name" value="CAT-like_dom_sf"/>
</dbReference>
<dbReference type="Pfam" id="PF00550">
    <property type="entry name" value="PP-binding"/>
    <property type="match status" value="2"/>
</dbReference>
<dbReference type="Gene3D" id="3.40.50.980">
    <property type="match status" value="2"/>
</dbReference>
<reference evidence="7 8" key="1">
    <citation type="submission" date="2024-09" db="EMBL/GenBank/DDBJ databases">
        <authorList>
            <person name="Sun Q."/>
            <person name="Mori K."/>
        </authorList>
    </citation>
    <scope>NUCLEOTIDE SEQUENCE [LARGE SCALE GENOMIC DNA]</scope>
    <source>
        <strain evidence="7 8">TBRC 3947</strain>
    </source>
</reference>
<evidence type="ECO:0000259" key="6">
    <source>
        <dbReference type="PROSITE" id="PS50075"/>
    </source>
</evidence>
<feature type="region of interest" description="Disordered" evidence="5">
    <location>
        <begin position="2078"/>
        <end position="2097"/>
    </location>
</feature>
<dbReference type="SUPFAM" id="SSF52777">
    <property type="entry name" value="CoA-dependent acyltransferases"/>
    <property type="match status" value="6"/>
</dbReference>
<dbReference type="SUPFAM" id="SSF47336">
    <property type="entry name" value="ACP-like"/>
    <property type="match status" value="2"/>
</dbReference>
<dbReference type="Gene3D" id="3.40.50.1820">
    <property type="entry name" value="alpha/beta hydrolase"/>
    <property type="match status" value="1"/>
</dbReference>
<dbReference type="NCBIfam" id="TIGR01733">
    <property type="entry name" value="AA-adenyl-dom"/>
    <property type="match status" value="1"/>
</dbReference>
<feature type="coiled-coil region" evidence="4">
    <location>
        <begin position="538"/>
        <end position="582"/>
    </location>
</feature>
<dbReference type="SUPFAM" id="SSF56801">
    <property type="entry name" value="Acetyl-CoA synthetase-like"/>
    <property type="match status" value="1"/>
</dbReference>
<feature type="domain" description="Carrier" evidence="6">
    <location>
        <begin position="460"/>
        <end position="541"/>
    </location>
</feature>
<dbReference type="InterPro" id="IPR001242">
    <property type="entry name" value="Condensation_dom"/>
</dbReference>
<dbReference type="Gene3D" id="3.30.559.30">
    <property type="entry name" value="Nonribosomal peptide synthetase, condensation domain"/>
    <property type="match status" value="3"/>
</dbReference>
<dbReference type="Gene3D" id="2.30.38.10">
    <property type="entry name" value="Luciferase, Domain 3"/>
    <property type="match status" value="1"/>
</dbReference>
<dbReference type="InterPro" id="IPR045851">
    <property type="entry name" value="AMP-bd_C_sf"/>
</dbReference>
<dbReference type="PROSITE" id="PS00012">
    <property type="entry name" value="PHOSPHOPANTETHEINE"/>
    <property type="match status" value="1"/>
</dbReference>
<dbReference type="InterPro" id="IPR020845">
    <property type="entry name" value="AMP-binding_CS"/>
</dbReference>
<dbReference type="InterPro" id="IPR000873">
    <property type="entry name" value="AMP-dep_synth/lig_dom"/>
</dbReference>
<dbReference type="Gene3D" id="1.10.1200.10">
    <property type="entry name" value="ACP-like"/>
    <property type="match status" value="1"/>
</dbReference>
<dbReference type="InterPro" id="IPR036736">
    <property type="entry name" value="ACP-like_sf"/>
</dbReference>
<dbReference type="PANTHER" id="PTHR45527">
    <property type="entry name" value="NONRIBOSOMAL PEPTIDE SYNTHETASE"/>
    <property type="match status" value="1"/>
</dbReference>
<protein>
    <submittedName>
        <fullName evidence="7">Amino acid adenylation domain-containing protein</fullName>
    </submittedName>
</protein>
<proteinExistence type="predicted"/>
<evidence type="ECO:0000256" key="5">
    <source>
        <dbReference type="SAM" id="MobiDB-lite"/>
    </source>
</evidence>
<dbReference type="SMART" id="SM00823">
    <property type="entry name" value="PKS_PP"/>
    <property type="match status" value="2"/>
</dbReference>
<dbReference type="InterPro" id="IPR025110">
    <property type="entry name" value="AMP-bd_C"/>
</dbReference>
<comment type="cofactor">
    <cofactor evidence="1">
        <name>pantetheine 4'-phosphate</name>
        <dbReference type="ChEBI" id="CHEBI:47942"/>
    </cofactor>
</comment>
<dbReference type="Gene3D" id="3.30.559.10">
    <property type="entry name" value="Chloramphenicol acetyltransferase-like domain"/>
    <property type="match status" value="3"/>
</dbReference>
<evidence type="ECO:0000256" key="2">
    <source>
        <dbReference type="ARBA" id="ARBA00022450"/>
    </source>
</evidence>
<dbReference type="Pfam" id="PF00501">
    <property type="entry name" value="AMP-binding"/>
    <property type="match status" value="1"/>
</dbReference>
<evidence type="ECO:0000256" key="3">
    <source>
        <dbReference type="ARBA" id="ARBA00022553"/>
    </source>
</evidence>
<dbReference type="EMBL" id="JBHLUH010000009">
    <property type="protein sequence ID" value="MFC0527565.1"/>
    <property type="molecule type" value="Genomic_DNA"/>
</dbReference>
<feature type="domain" description="Carrier" evidence="6">
    <location>
        <begin position="1542"/>
        <end position="1617"/>
    </location>
</feature>
<comment type="caution">
    <text evidence="7">The sequence shown here is derived from an EMBL/GenBank/DDBJ whole genome shotgun (WGS) entry which is preliminary data.</text>
</comment>
<accession>A0ABV6LYQ7</accession>
<dbReference type="PROSITE" id="PS00455">
    <property type="entry name" value="AMP_BINDING"/>
    <property type="match status" value="1"/>
</dbReference>
<dbReference type="PROSITE" id="PS50075">
    <property type="entry name" value="CARRIER"/>
    <property type="match status" value="2"/>
</dbReference>